<organism evidence="7 8">
    <name type="scientific">Acanthosepion pharaonis</name>
    <name type="common">Pharaoh cuttlefish</name>
    <name type="synonym">Sepia pharaonis</name>
    <dbReference type="NCBI Taxonomy" id="158019"/>
    <lineage>
        <taxon>Eukaryota</taxon>
        <taxon>Metazoa</taxon>
        <taxon>Spiralia</taxon>
        <taxon>Lophotrochozoa</taxon>
        <taxon>Mollusca</taxon>
        <taxon>Cephalopoda</taxon>
        <taxon>Coleoidea</taxon>
        <taxon>Decapodiformes</taxon>
        <taxon>Sepiida</taxon>
        <taxon>Sepiina</taxon>
        <taxon>Sepiidae</taxon>
        <taxon>Acanthosepion</taxon>
    </lineage>
</organism>
<feature type="compositionally biased region" description="Pro residues" evidence="4">
    <location>
        <begin position="500"/>
        <end position="511"/>
    </location>
</feature>
<feature type="domain" description="Bromo" evidence="5">
    <location>
        <begin position="408"/>
        <end position="480"/>
    </location>
</feature>
<feature type="region of interest" description="Disordered" evidence="4">
    <location>
        <begin position="360"/>
        <end position="390"/>
    </location>
</feature>
<dbReference type="InterPro" id="IPR043509">
    <property type="entry name" value="Bromo_Brdt_II"/>
</dbReference>
<dbReference type="FunFam" id="1.20.920.10:FF:000002">
    <property type="entry name" value="Bromodomain-containing protein 4"/>
    <property type="match status" value="1"/>
</dbReference>
<feature type="compositionally biased region" description="Low complexity" evidence="4">
    <location>
        <begin position="225"/>
        <end position="236"/>
    </location>
</feature>
<dbReference type="PROSITE" id="PS51525">
    <property type="entry name" value="NET"/>
    <property type="match status" value="1"/>
</dbReference>
<dbReference type="AlphaFoldDB" id="A0A812E427"/>
<feature type="compositionally biased region" description="Basic and acidic residues" evidence="4">
    <location>
        <begin position="656"/>
        <end position="677"/>
    </location>
</feature>
<evidence type="ECO:0000256" key="2">
    <source>
        <dbReference type="ARBA" id="ARBA00023117"/>
    </source>
</evidence>
<dbReference type="OrthoDB" id="21449at2759"/>
<evidence type="ECO:0000259" key="5">
    <source>
        <dbReference type="PROSITE" id="PS50014"/>
    </source>
</evidence>
<feature type="compositionally biased region" description="Polar residues" evidence="4">
    <location>
        <begin position="858"/>
        <end position="894"/>
    </location>
</feature>
<dbReference type="InterPro" id="IPR038336">
    <property type="entry name" value="NET_sf"/>
</dbReference>
<feature type="domain" description="Bromo" evidence="5">
    <location>
        <begin position="76"/>
        <end position="148"/>
    </location>
</feature>
<dbReference type="Pfam" id="PF00439">
    <property type="entry name" value="Bromodomain"/>
    <property type="match status" value="2"/>
</dbReference>
<sequence length="1134" mass="125360">MDTKTHPALQGYQTNAPKMSKGKTNNMQSPNRPSANDYNSVNHQSGDAANQETNRLPGRLTNQLQYLLKVVVKAVWKHQFAWPFHQPVDAEKLNLPDYHKIIKSPMDLGTIKKRLETNYYHSAKQCISDFNTMFTNCYVYNKPGEDIVLMAQTLEKLFLQKVAQMPQDEVEITVPSKKSGSKAGSSSTANTNNSASATSAAAAPPPSSGPNSGSSVATPPPQATAPPTNVAPPQVTSPVASPVRYNTSQSGTIIKSLKEEESETSQVQATVLPPSQPTKTKKGVKRKADTTTPGSIGPSTAPSSVYQSSSVYEHKYDNKLSSAKIPLRRESNRQVKKPKRDLPEDQMVILENHEYKSLPPDVSISLRNKSRSPKSVPKAQHSSKNKKGKLSEQLKHCNILLKELFAKKHAGYAWPFYKPVDAELLGLHDYHDIIKKPMDLGSIKQKMDNREYKSAAEFAEEVRTIFTNCYRYNPQDSDVVMMAKKLQDVFEMKYAKLPDEPPSTPEPPTPTAIPKTEASSSDAPSSESGSSSESEEDSEDEREKMIRQLQEQVRDIQEKLGILTQDDDEDNAKPMTYDEKRQLSLDINKLPGDKLGRVVHIIQSREPSLRDSNPDEIEIDFETLKPSTLRELESYVMSCLKKKPRKPYIPKKLPGKTREEAQREKKQELEARLKDVTGHLQGSKKPIKKEENVAGDVNSGSRLSATSSSSSDSDSSSDTTSSSSSDSSDSESETPRKKARKTETQKLSPAMSPSVKITIGGNVQSQMPDKGYQMQRNSTGGGSAGTGSVAGNTPTQMAQATDHHTHYQQQMASSAGPSPASLPTSVIQHKPPNTSPAVAAVPPLSSKPITHALPMQPSRPTATATVKPQIKTTIPVNSGGNVSSANMANSQNSTKPGSPPPLISSPLKSIPELRPSSPVVQTPPAERAKEAFKFPMSDEESNSPKPSPKTTTSGNTVCSNLSFGIGSLVDNKKEPKGKKVNAKQDIRLKNAGSWSSLVMNSSTSGSAVRKTSAMECFEVFRKQAKEKEERDRALKEQEEQRRLEKVDRERKRLEWERQREREDEETTFDQVRKAQVMAQHEEAVRVQEMEMTRLHAQKERERLKEQERRRREATANQIDLNEQSDLMASFEGML</sequence>
<dbReference type="SUPFAM" id="SSF47370">
    <property type="entry name" value="Bromodomain"/>
    <property type="match status" value="2"/>
</dbReference>
<evidence type="ECO:0000313" key="7">
    <source>
        <dbReference type="EMBL" id="CAE1317377.1"/>
    </source>
</evidence>
<dbReference type="InterPro" id="IPR027353">
    <property type="entry name" value="NET_dom"/>
</dbReference>
<gene>
    <name evidence="7" type="ORF">SPHA_67937</name>
</gene>
<feature type="compositionally biased region" description="Basic and acidic residues" evidence="4">
    <location>
        <begin position="1094"/>
        <end position="1113"/>
    </location>
</feature>
<feature type="compositionally biased region" description="Polar residues" evidence="4">
    <location>
        <begin position="11"/>
        <end position="54"/>
    </location>
</feature>
<dbReference type="Gene3D" id="1.20.920.10">
    <property type="entry name" value="Bromodomain-like"/>
    <property type="match status" value="2"/>
</dbReference>
<feature type="region of interest" description="Disordered" evidence="4">
    <location>
        <begin position="640"/>
        <end position="984"/>
    </location>
</feature>
<feature type="region of interest" description="Disordered" evidence="4">
    <location>
        <begin position="323"/>
        <end position="346"/>
    </location>
</feature>
<dbReference type="GO" id="GO:0006338">
    <property type="term" value="P:chromatin remodeling"/>
    <property type="evidence" value="ECO:0007669"/>
    <property type="project" value="TreeGrafter"/>
</dbReference>
<feature type="compositionally biased region" description="Basic and acidic residues" evidence="4">
    <location>
        <begin position="733"/>
        <end position="744"/>
    </location>
</feature>
<feature type="compositionally biased region" description="Low complexity" evidence="4">
    <location>
        <begin position="812"/>
        <end position="825"/>
    </location>
</feature>
<dbReference type="InterPro" id="IPR001487">
    <property type="entry name" value="Bromodomain"/>
</dbReference>
<accession>A0A812E427</accession>
<feature type="compositionally biased region" description="Polar residues" evidence="4">
    <location>
        <begin position="948"/>
        <end position="962"/>
    </location>
</feature>
<dbReference type="PANTHER" id="PTHR22880">
    <property type="entry name" value="FALZ-RELATED BROMODOMAIN-CONTAINING PROTEINS"/>
    <property type="match status" value="1"/>
</dbReference>
<dbReference type="FunFam" id="1.20.920.10:FF:000003">
    <property type="entry name" value="Bromodomain-containing protein 2"/>
    <property type="match status" value="1"/>
</dbReference>
<dbReference type="Gene3D" id="1.20.1270.220">
    <property type="match status" value="1"/>
</dbReference>
<dbReference type="SMART" id="SM00297">
    <property type="entry name" value="BROMO"/>
    <property type="match status" value="2"/>
</dbReference>
<feature type="region of interest" description="Disordered" evidence="4">
    <location>
        <begin position="1"/>
        <end position="54"/>
    </location>
</feature>
<dbReference type="InterPro" id="IPR050935">
    <property type="entry name" value="Bromo_chromatin_reader"/>
</dbReference>
<feature type="compositionally biased region" description="Polar residues" evidence="4">
    <location>
        <begin position="1114"/>
        <end position="1126"/>
    </location>
</feature>
<dbReference type="PROSITE" id="PS00633">
    <property type="entry name" value="BROMODOMAIN_1"/>
    <property type="match status" value="2"/>
</dbReference>
<keyword evidence="1" id="KW-0677">Repeat</keyword>
<feature type="compositionally biased region" description="Low complexity" evidence="4">
    <location>
        <begin position="176"/>
        <end position="202"/>
    </location>
</feature>
<feature type="region of interest" description="Disordered" evidence="4">
    <location>
        <begin position="170"/>
        <end position="246"/>
    </location>
</feature>
<dbReference type="Proteomes" id="UP000597762">
    <property type="component" value="Unassembled WGS sequence"/>
</dbReference>
<dbReference type="GO" id="GO:0005634">
    <property type="term" value="C:nucleus"/>
    <property type="evidence" value="ECO:0007669"/>
    <property type="project" value="TreeGrafter"/>
</dbReference>
<dbReference type="InterPro" id="IPR018359">
    <property type="entry name" value="Bromodomain_CS"/>
</dbReference>
<dbReference type="PROSITE" id="PS50014">
    <property type="entry name" value="BROMODOMAIN_2"/>
    <property type="match status" value="2"/>
</dbReference>
<evidence type="ECO:0000256" key="3">
    <source>
        <dbReference type="PROSITE-ProRule" id="PRU00035"/>
    </source>
</evidence>
<dbReference type="CDD" id="cd05498">
    <property type="entry name" value="Bromo_Brdt_II_like"/>
    <property type="match status" value="1"/>
</dbReference>
<name>A0A812E427_ACAPH</name>
<reference evidence="7" key="1">
    <citation type="submission" date="2021-01" db="EMBL/GenBank/DDBJ databases">
        <authorList>
            <person name="Li R."/>
            <person name="Bekaert M."/>
        </authorList>
    </citation>
    <scope>NUCLEOTIDE SEQUENCE</scope>
    <source>
        <strain evidence="7">Farmed</strain>
    </source>
</reference>
<dbReference type="Pfam" id="PF17035">
    <property type="entry name" value="BET"/>
    <property type="match status" value="1"/>
</dbReference>
<feature type="domain" description="NET" evidence="6">
    <location>
        <begin position="565"/>
        <end position="647"/>
    </location>
</feature>
<dbReference type="GO" id="GO:0000785">
    <property type="term" value="C:chromatin"/>
    <property type="evidence" value="ECO:0007669"/>
    <property type="project" value="TreeGrafter"/>
</dbReference>
<feature type="compositionally biased region" description="Polar residues" evidence="4">
    <location>
        <begin position="290"/>
        <end position="308"/>
    </location>
</feature>
<dbReference type="PRINTS" id="PR00503">
    <property type="entry name" value="BROMODOMAIN"/>
</dbReference>
<dbReference type="InterPro" id="IPR031354">
    <property type="entry name" value="BRD4_CDT"/>
</dbReference>
<dbReference type="EMBL" id="CAHIKZ030004929">
    <property type="protein sequence ID" value="CAE1317377.1"/>
    <property type="molecule type" value="Genomic_DNA"/>
</dbReference>
<evidence type="ECO:0000259" key="6">
    <source>
        <dbReference type="PROSITE" id="PS51525"/>
    </source>
</evidence>
<dbReference type="PANTHER" id="PTHR22880:SF225">
    <property type="entry name" value="BROMODOMAIN-CONTAINING PROTEIN BET-1-RELATED"/>
    <property type="match status" value="1"/>
</dbReference>
<feature type="compositionally biased region" description="Basic residues" evidence="4">
    <location>
        <begin position="640"/>
        <end position="655"/>
    </location>
</feature>
<evidence type="ECO:0000256" key="4">
    <source>
        <dbReference type="SAM" id="MobiDB-lite"/>
    </source>
</evidence>
<keyword evidence="8" id="KW-1185">Reference proteome</keyword>
<feature type="compositionally biased region" description="Low complexity" evidence="4">
    <location>
        <begin position="512"/>
        <end position="532"/>
    </location>
</feature>
<dbReference type="Pfam" id="PF17105">
    <property type="entry name" value="BRD4_CDT"/>
    <property type="match status" value="1"/>
</dbReference>
<keyword evidence="2 3" id="KW-0103">Bromodomain</keyword>
<feature type="region of interest" description="Disordered" evidence="4">
    <location>
        <begin position="1094"/>
        <end position="1134"/>
    </location>
</feature>
<dbReference type="InterPro" id="IPR036427">
    <property type="entry name" value="Bromodomain-like_sf"/>
</dbReference>
<dbReference type="GO" id="GO:0006355">
    <property type="term" value="P:regulation of DNA-templated transcription"/>
    <property type="evidence" value="ECO:0007669"/>
    <property type="project" value="TreeGrafter"/>
</dbReference>
<dbReference type="InterPro" id="IPR043508">
    <property type="entry name" value="Bromo_Brdt_I"/>
</dbReference>
<comment type="caution">
    <text evidence="7">The sequence shown here is derived from an EMBL/GenBank/DDBJ whole genome shotgun (WGS) entry which is preliminary data.</text>
</comment>
<proteinExistence type="predicted"/>
<feature type="region of interest" description="Disordered" evidence="4">
    <location>
        <begin position="258"/>
        <end position="308"/>
    </location>
</feature>
<dbReference type="FunFam" id="1.20.1270.220:FF:000001">
    <property type="entry name" value="bromodomain-containing protein 2 isoform X1"/>
    <property type="match status" value="1"/>
</dbReference>
<protein>
    <submittedName>
        <fullName evidence="7">BRD4</fullName>
    </submittedName>
</protein>
<feature type="region of interest" description="Disordered" evidence="4">
    <location>
        <begin position="496"/>
        <end position="544"/>
    </location>
</feature>
<dbReference type="CDD" id="cd05497">
    <property type="entry name" value="Bromo_Brdt_I_like"/>
    <property type="match status" value="1"/>
</dbReference>
<evidence type="ECO:0000313" key="8">
    <source>
        <dbReference type="Proteomes" id="UP000597762"/>
    </source>
</evidence>
<feature type="region of interest" description="Disordered" evidence="4">
    <location>
        <begin position="1026"/>
        <end position="1050"/>
    </location>
</feature>
<evidence type="ECO:0000256" key="1">
    <source>
        <dbReference type="ARBA" id="ARBA00022737"/>
    </source>
</evidence>
<feature type="compositionally biased region" description="Low complexity" evidence="4">
    <location>
        <begin position="706"/>
        <end position="727"/>
    </location>
</feature>